<evidence type="ECO:0000256" key="1">
    <source>
        <dbReference type="SAM" id="MobiDB-lite"/>
    </source>
</evidence>
<dbReference type="InterPro" id="IPR021787">
    <property type="entry name" value="DUF3352"/>
</dbReference>
<reference evidence="3 4" key="1">
    <citation type="submission" date="2016-11" db="EMBL/GenBank/DDBJ databases">
        <title>Draft Genome Sequences of Nine Cyanobacterial Strains from Diverse Habitats.</title>
        <authorList>
            <person name="Zhu T."/>
            <person name="Hou S."/>
            <person name="Lu X."/>
            <person name="Hess W.R."/>
        </authorList>
    </citation>
    <scope>NUCLEOTIDE SEQUENCE [LARGE SCALE GENOMIC DNA]</scope>
    <source>
        <strain evidence="3 4">NIES-30</strain>
    </source>
</reference>
<dbReference type="STRING" id="549789.NIES30_00325"/>
<dbReference type="AlphaFoldDB" id="A0A1U7JA70"/>
<proteinExistence type="predicted"/>
<dbReference type="EMBL" id="MRCG01000001">
    <property type="protein sequence ID" value="OKH50590.1"/>
    <property type="molecule type" value="Genomic_DNA"/>
</dbReference>
<organism evidence="3 4">
    <name type="scientific">Phormidium tenue NIES-30</name>
    <dbReference type="NCBI Taxonomy" id="549789"/>
    <lineage>
        <taxon>Bacteria</taxon>
        <taxon>Bacillati</taxon>
        <taxon>Cyanobacteriota</taxon>
        <taxon>Cyanophyceae</taxon>
        <taxon>Oscillatoriophycideae</taxon>
        <taxon>Oscillatoriales</taxon>
        <taxon>Oscillatoriaceae</taxon>
        <taxon>Phormidium</taxon>
    </lineage>
</organism>
<evidence type="ECO:0000313" key="3">
    <source>
        <dbReference type="EMBL" id="OKH50590.1"/>
    </source>
</evidence>
<gene>
    <name evidence="3" type="ORF">NIES30_00325</name>
</gene>
<comment type="caution">
    <text evidence="3">The sequence shown here is derived from an EMBL/GenBank/DDBJ whole genome shotgun (WGS) entry which is preliminary data.</text>
</comment>
<feature type="transmembrane region" description="Helical" evidence="2">
    <location>
        <begin position="29"/>
        <end position="49"/>
    </location>
</feature>
<keyword evidence="2" id="KW-1133">Transmembrane helix</keyword>
<sequence>MEFFARVAGQIGQAPIVLHSKLLQKKPPLLLPVGAALLFIGGGALTFWATSRHGQFAKTLPAGANAIPADALAVVALSSDEAQWRRLRQFGTEATQAQFDQQLVQWRDRLLADQDLNFARDIQPWVGPEITLAVLPVETGPSDLPPSLPAPELALASNVVVIIPIADANRAQNDLGDRLGAAESVEDAPYRGIALQQLNGEADTPLYAAVLDAETAVLSPQLPLLKRAIDTYRGGESLVTRPGVGKAFEQLTETRPLARFYVDVPALSQTVAAAADPPIAPARLRAFQTPRGLVGAIALQNRGVGFQGISWLEPGPQTFATGNRADQMPQRLPAGTLVAVSGGDFQQFWEDFEAGEQLSALLPVRASDLSVGLQTATGLSLQENLLPWMAGEFALGVLNPPPLANGDNAPPLPNPALVLMVKTNDREAATATFEQLDAVMESRYRFAIETTELGGVPVTRWTSPFDSLVMAHGWLDGDIAFFTLGQGIAEQVAPAPNRSLGENDLFQTTTGNAPRPNNGHFFINLETLTGVENNLLLPPLPQDGLLSSEAIEAIGVTATVLSDRQVRYDIAVALKRGDRPGPLPGGAEPQATPTPGATPEAAPDTAPSTPQ</sequence>
<evidence type="ECO:0000256" key="2">
    <source>
        <dbReference type="SAM" id="Phobius"/>
    </source>
</evidence>
<feature type="region of interest" description="Disordered" evidence="1">
    <location>
        <begin position="575"/>
        <end position="611"/>
    </location>
</feature>
<keyword evidence="2" id="KW-0812">Transmembrane</keyword>
<dbReference type="Proteomes" id="UP000185557">
    <property type="component" value="Unassembled WGS sequence"/>
</dbReference>
<keyword evidence="2" id="KW-0472">Membrane</keyword>
<feature type="compositionally biased region" description="Low complexity" evidence="1">
    <location>
        <begin position="585"/>
        <end position="611"/>
    </location>
</feature>
<evidence type="ECO:0000313" key="4">
    <source>
        <dbReference type="Proteomes" id="UP000185557"/>
    </source>
</evidence>
<dbReference type="Pfam" id="PF11832">
    <property type="entry name" value="DUF3352"/>
    <property type="match status" value="1"/>
</dbReference>
<protein>
    <recommendedName>
        <fullName evidence="5">DUF3352 domain-containing protein</fullName>
    </recommendedName>
</protein>
<evidence type="ECO:0008006" key="5">
    <source>
        <dbReference type="Google" id="ProtNLM"/>
    </source>
</evidence>
<name>A0A1U7JA70_9CYAN</name>
<accession>A0A1U7JA70</accession>
<keyword evidence="4" id="KW-1185">Reference proteome</keyword>